<evidence type="ECO:0000313" key="3">
    <source>
        <dbReference type="Proteomes" id="UP000555407"/>
    </source>
</evidence>
<proteinExistence type="predicted"/>
<gene>
    <name evidence="2" type="ORF">BJY22_002677</name>
</gene>
<organism evidence="2 3">
    <name type="scientific">Kribbella shirazensis</name>
    <dbReference type="NCBI Taxonomy" id="1105143"/>
    <lineage>
        <taxon>Bacteria</taxon>
        <taxon>Bacillati</taxon>
        <taxon>Actinomycetota</taxon>
        <taxon>Actinomycetes</taxon>
        <taxon>Propionibacteriales</taxon>
        <taxon>Kribbellaceae</taxon>
        <taxon>Kribbella</taxon>
    </lineage>
</organism>
<keyword evidence="1" id="KW-0812">Transmembrane</keyword>
<keyword evidence="1" id="KW-0472">Membrane</keyword>
<keyword evidence="3" id="KW-1185">Reference proteome</keyword>
<dbReference type="RefSeq" id="WP_167206684.1">
    <property type="nucleotide sequence ID" value="NZ_JAASRO010000001.1"/>
</dbReference>
<evidence type="ECO:0000256" key="1">
    <source>
        <dbReference type="SAM" id="Phobius"/>
    </source>
</evidence>
<accession>A0A7X6A0N9</accession>
<name>A0A7X6A0N9_9ACTN</name>
<evidence type="ECO:0000313" key="2">
    <source>
        <dbReference type="EMBL" id="NIK56960.1"/>
    </source>
</evidence>
<dbReference type="EMBL" id="JAASRO010000001">
    <property type="protein sequence ID" value="NIK56960.1"/>
    <property type="molecule type" value="Genomic_DNA"/>
</dbReference>
<dbReference type="AlphaFoldDB" id="A0A7X6A0N9"/>
<evidence type="ECO:0008006" key="4">
    <source>
        <dbReference type="Google" id="ProtNLM"/>
    </source>
</evidence>
<reference evidence="2 3" key="1">
    <citation type="submission" date="2020-03" db="EMBL/GenBank/DDBJ databases">
        <title>Sequencing the genomes of 1000 actinobacteria strains.</title>
        <authorList>
            <person name="Klenk H.-P."/>
        </authorList>
    </citation>
    <scope>NUCLEOTIDE SEQUENCE [LARGE SCALE GENOMIC DNA]</scope>
    <source>
        <strain evidence="2 3">DSM 45490</strain>
    </source>
</reference>
<sequence>MISPLAALVLLFLLVVLVLLGALIALVVVHARRRREALRQRAAHIASVGWYPVPPNPWLLEIAASRFQRGEPGESYAGEYRGRGMCVLDYTYVTSNGKTTQTHTVHLVALTLPVALPPLTVRHESGVRLFHGRDLELENQQFNEQFRVECYDDRYGSAVMHPRMMECVLFNPGLEWQIAGNAFVSWGWGEFAVPDVFARLDAMARLVDLIPPFVLRDYGGPAFS</sequence>
<dbReference type="Proteomes" id="UP000555407">
    <property type="component" value="Unassembled WGS sequence"/>
</dbReference>
<feature type="transmembrane region" description="Helical" evidence="1">
    <location>
        <begin position="6"/>
        <end position="31"/>
    </location>
</feature>
<comment type="caution">
    <text evidence="2">The sequence shown here is derived from an EMBL/GenBank/DDBJ whole genome shotgun (WGS) entry which is preliminary data.</text>
</comment>
<protein>
    <recommendedName>
        <fullName evidence="4">DUF3137 domain-containing protein</fullName>
    </recommendedName>
</protein>
<keyword evidence="1" id="KW-1133">Transmembrane helix</keyword>